<feature type="compositionally biased region" description="Basic and acidic residues" evidence="1">
    <location>
        <begin position="35"/>
        <end position="63"/>
    </location>
</feature>
<feature type="region of interest" description="Disordered" evidence="1">
    <location>
        <begin position="1"/>
        <end position="73"/>
    </location>
</feature>
<reference evidence="2" key="1">
    <citation type="submission" date="2016-03" db="EMBL/GenBank/DDBJ databases">
        <title>RNAseq analyses of the sensorial organs of adult female Aedes albopictus.</title>
        <authorList>
            <person name="Fabrizio L."/>
            <person name="Ribeiro J.M."/>
            <person name="Arca B."/>
        </authorList>
    </citation>
    <scope>NUCLEOTIDE SEQUENCE</scope>
</reference>
<evidence type="ECO:0000313" key="2">
    <source>
        <dbReference type="EMBL" id="JAV46343.1"/>
    </source>
</evidence>
<proteinExistence type="predicted"/>
<feature type="compositionally biased region" description="Basic and acidic residues" evidence="1">
    <location>
        <begin position="9"/>
        <end position="20"/>
    </location>
</feature>
<organism evidence="2">
    <name type="scientific">Aedes albopictus</name>
    <name type="common">Asian tiger mosquito</name>
    <name type="synonym">Stegomyia albopicta</name>
    <dbReference type="NCBI Taxonomy" id="7160"/>
    <lineage>
        <taxon>Eukaryota</taxon>
        <taxon>Metazoa</taxon>
        <taxon>Ecdysozoa</taxon>
        <taxon>Arthropoda</taxon>
        <taxon>Hexapoda</taxon>
        <taxon>Insecta</taxon>
        <taxon>Pterygota</taxon>
        <taxon>Neoptera</taxon>
        <taxon>Endopterygota</taxon>
        <taxon>Diptera</taxon>
        <taxon>Nematocera</taxon>
        <taxon>Culicoidea</taxon>
        <taxon>Culicidae</taxon>
        <taxon>Culicinae</taxon>
        <taxon>Aedini</taxon>
        <taxon>Aedes</taxon>
        <taxon>Stegomyia</taxon>
    </lineage>
</organism>
<dbReference type="AlphaFoldDB" id="A0A1W7R5E6"/>
<evidence type="ECO:0000256" key="1">
    <source>
        <dbReference type="SAM" id="MobiDB-lite"/>
    </source>
</evidence>
<protein>
    <submittedName>
        <fullName evidence="2">Uncharacterized protein</fullName>
    </submittedName>
</protein>
<sequence length="89" mass="10690">MAHRNQLRVNKDQNHFEKPTIRWGRQRSQPTRQSSGDEFHGFSEDELQRGQKRKYAVEAEERSPGTMPRRSKRIRRIKCDKDFVYLSSK</sequence>
<dbReference type="EMBL" id="GEHC01001302">
    <property type="protein sequence ID" value="JAV46343.1"/>
    <property type="molecule type" value="Transcribed_RNA"/>
</dbReference>
<accession>A0A1W7R5E6</accession>
<name>A0A1W7R5E6_AEDAL</name>